<dbReference type="EMBL" id="BKZW01000004">
    <property type="protein sequence ID" value="GER91521.1"/>
    <property type="molecule type" value="Genomic_DNA"/>
</dbReference>
<dbReference type="Proteomes" id="UP000326912">
    <property type="component" value="Unassembled WGS sequence"/>
</dbReference>
<reference evidence="1 2" key="1">
    <citation type="submission" date="2019-10" db="EMBL/GenBank/DDBJ databases">
        <title>Dictyobacter vulcani sp. nov., within the class Ktedonobacteria, isolated from soil of volcanic Mt. Zao.</title>
        <authorList>
            <person name="Zheng Y."/>
            <person name="Wang C.M."/>
            <person name="Sakai Y."/>
            <person name="Abe K."/>
            <person name="Yokota A."/>
            <person name="Yabe S."/>
        </authorList>
    </citation>
    <scope>NUCLEOTIDE SEQUENCE [LARGE SCALE GENOMIC DNA]</scope>
    <source>
        <strain evidence="1 2">W12</strain>
    </source>
</reference>
<dbReference type="AlphaFoldDB" id="A0A5J4KYD8"/>
<proteinExistence type="predicted"/>
<sequence>MNTLFALSTPSRKYIALLVLIIACLALLFILFHFAAPALHAWAGPGAPPKAIGPGPGVAPAGFITVD</sequence>
<organism evidence="1 2">
    <name type="scientific">Dictyobacter vulcani</name>
    <dbReference type="NCBI Taxonomy" id="2607529"/>
    <lineage>
        <taxon>Bacteria</taxon>
        <taxon>Bacillati</taxon>
        <taxon>Chloroflexota</taxon>
        <taxon>Ktedonobacteria</taxon>
        <taxon>Ktedonobacterales</taxon>
        <taxon>Dictyobacteraceae</taxon>
        <taxon>Dictyobacter</taxon>
    </lineage>
</organism>
<keyword evidence="2" id="KW-1185">Reference proteome</keyword>
<evidence type="ECO:0000313" key="2">
    <source>
        <dbReference type="Proteomes" id="UP000326912"/>
    </source>
</evidence>
<gene>
    <name evidence="1" type="ORF">KDW_56830</name>
</gene>
<name>A0A5J4KYD8_9CHLR</name>
<comment type="caution">
    <text evidence="1">The sequence shown here is derived from an EMBL/GenBank/DDBJ whole genome shotgun (WGS) entry which is preliminary data.</text>
</comment>
<protein>
    <submittedName>
        <fullName evidence="1">Uncharacterized protein</fullName>
    </submittedName>
</protein>
<accession>A0A5J4KYD8</accession>
<evidence type="ECO:0000313" key="1">
    <source>
        <dbReference type="EMBL" id="GER91521.1"/>
    </source>
</evidence>
<dbReference type="RefSeq" id="WP_151759167.1">
    <property type="nucleotide sequence ID" value="NZ_BKZW01000004.1"/>
</dbReference>